<name>A0A9D1EWY8_9BACT</name>
<evidence type="ECO:0000313" key="2">
    <source>
        <dbReference type="Proteomes" id="UP000823928"/>
    </source>
</evidence>
<comment type="caution">
    <text evidence="1">The sequence shown here is derived from an EMBL/GenBank/DDBJ whole genome shotgun (WGS) entry which is preliminary data.</text>
</comment>
<dbReference type="EMBL" id="DVIU01000028">
    <property type="protein sequence ID" value="HIS35266.1"/>
    <property type="molecule type" value="Genomic_DNA"/>
</dbReference>
<proteinExistence type="predicted"/>
<dbReference type="Proteomes" id="UP000823928">
    <property type="component" value="Unassembled WGS sequence"/>
</dbReference>
<gene>
    <name evidence="1" type="ORF">IAC10_01355</name>
</gene>
<dbReference type="AlphaFoldDB" id="A0A9D1EWY8"/>
<reference evidence="1" key="2">
    <citation type="journal article" date="2021" name="PeerJ">
        <title>Extensive microbial diversity within the chicken gut microbiome revealed by metagenomics and culture.</title>
        <authorList>
            <person name="Gilroy R."/>
            <person name="Ravi A."/>
            <person name="Getino M."/>
            <person name="Pursley I."/>
            <person name="Horton D.L."/>
            <person name="Alikhan N.F."/>
            <person name="Baker D."/>
            <person name="Gharbi K."/>
            <person name="Hall N."/>
            <person name="Watson M."/>
            <person name="Adriaenssens E.M."/>
            <person name="Foster-Nyarko E."/>
            <person name="Jarju S."/>
            <person name="Secka A."/>
            <person name="Antonio M."/>
            <person name="Oren A."/>
            <person name="Chaudhuri R.R."/>
            <person name="La Ragione R."/>
            <person name="Hildebrand F."/>
            <person name="Pallen M.J."/>
        </authorList>
    </citation>
    <scope>NUCLEOTIDE SEQUENCE</scope>
    <source>
        <strain evidence="1">6276</strain>
    </source>
</reference>
<protein>
    <submittedName>
        <fullName evidence="1">Uncharacterized protein</fullName>
    </submittedName>
</protein>
<accession>A0A9D1EWY8</accession>
<organism evidence="1 2">
    <name type="scientific">Candidatus Scatousia excrementigallinarum</name>
    <dbReference type="NCBI Taxonomy" id="2840935"/>
    <lineage>
        <taxon>Bacteria</taxon>
        <taxon>Candidatus Scatousia</taxon>
    </lineage>
</organism>
<sequence>MYEDLKKEQIIIELKNLVNKADEFKTDIDCYCEFMRETFLATSGLN</sequence>
<reference evidence="1" key="1">
    <citation type="submission" date="2020-10" db="EMBL/GenBank/DDBJ databases">
        <authorList>
            <person name="Gilroy R."/>
        </authorList>
    </citation>
    <scope>NUCLEOTIDE SEQUENCE</scope>
    <source>
        <strain evidence="1">6276</strain>
    </source>
</reference>
<evidence type="ECO:0000313" key="1">
    <source>
        <dbReference type="EMBL" id="HIS35266.1"/>
    </source>
</evidence>